<feature type="domain" description="Peptidase S8/S53" evidence="7">
    <location>
        <begin position="230"/>
        <end position="437"/>
    </location>
</feature>
<keyword evidence="3 5" id="KW-0378">Hydrolase</keyword>
<comment type="caution">
    <text evidence="9">The sequence shown here is derived from an EMBL/GenBank/DDBJ whole genome shotgun (WGS) entry which is preliminary data.</text>
</comment>
<keyword evidence="4 5" id="KW-0720">Serine protease</keyword>
<dbReference type="PROSITE" id="PS00137">
    <property type="entry name" value="SUBTILASE_HIS"/>
    <property type="match status" value="1"/>
</dbReference>
<evidence type="ECO:0000259" key="8">
    <source>
        <dbReference type="Pfam" id="PF05922"/>
    </source>
</evidence>
<sequence length="508" mass="54951">MLTSLPIQMIEAVWLLSYRYPDILPFHNGDFTVHTSPIFDNVSDLACFPIFPFEHIRCFPLLKSGNLCIDFSTSIVNYKLSIMLLKSVISSLVLVVSVNAGVIDVGKLVEQPITRYFVEMKRPNTTERLCVLDEKVKATGEHIRDGISKVFSFNEFEGFSGHFTSDILQRMSKHPLISRITEDILVEATEFEDTEVQYNAPNHLVRLSQWGPVEEGENEYYYDGSYQGEGVINYVIDTGINTDLPEFEGRAILGPNFSFDAKNADYIGHGTHVAGIIGSATYGVAKKTTMMSIKVLDRFGQGSLSSVIAGIEYAVNHRKENDALGVANLSLGAARSPILNNAVRAAYESGLFVVSAAGNSNVDACLTSPGGSPYAYTVGAIDDSKDTIAAFSNYGSCVNIFAPGVNVDSLSNDPEVDSIKMSGTSMASPIVCGLAAIELGKGTPMDEIPQVLKDDAVSGAIPKISILIRPGSSNKVATNGYMNNAHHDSVEGPYHDGDQSDVVDSVEI</sequence>
<organism evidence="9 10">
    <name type="scientific">Ambrosiozyma monospora</name>
    <name type="common">Yeast</name>
    <name type="synonym">Endomycopsis monosporus</name>
    <dbReference type="NCBI Taxonomy" id="43982"/>
    <lineage>
        <taxon>Eukaryota</taxon>
        <taxon>Fungi</taxon>
        <taxon>Dikarya</taxon>
        <taxon>Ascomycota</taxon>
        <taxon>Saccharomycotina</taxon>
        <taxon>Pichiomycetes</taxon>
        <taxon>Pichiales</taxon>
        <taxon>Pichiaceae</taxon>
        <taxon>Ambrosiozyma</taxon>
    </lineage>
</organism>
<reference evidence="9" key="1">
    <citation type="submission" date="2023-04" db="EMBL/GenBank/DDBJ databases">
        <title>Ambrosiozyma monospora NBRC 1965.</title>
        <authorList>
            <person name="Ichikawa N."/>
            <person name="Sato H."/>
            <person name="Tonouchi N."/>
        </authorList>
    </citation>
    <scope>NUCLEOTIDE SEQUENCE</scope>
    <source>
        <strain evidence="9">NBRC 1965</strain>
    </source>
</reference>
<dbReference type="InterPro" id="IPR050131">
    <property type="entry name" value="Peptidase_S8_subtilisin-like"/>
</dbReference>
<dbReference type="Proteomes" id="UP001165063">
    <property type="component" value="Unassembled WGS sequence"/>
</dbReference>
<dbReference type="CDD" id="cd04077">
    <property type="entry name" value="Peptidases_S8_PCSK9_ProteinaseK_like"/>
    <property type="match status" value="1"/>
</dbReference>
<dbReference type="Pfam" id="PF00082">
    <property type="entry name" value="Peptidase_S8"/>
    <property type="match status" value="1"/>
</dbReference>
<dbReference type="InterPro" id="IPR036852">
    <property type="entry name" value="Peptidase_S8/S53_dom_sf"/>
</dbReference>
<feature type="active site" description="Charge relay system" evidence="5">
    <location>
        <position position="269"/>
    </location>
</feature>
<gene>
    <name evidence="9" type="ORF">Amon01_000725100</name>
</gene>
<evidence type="ECO:0000256" key="3">
    <source>
        <dbReference type="ARBA" id="ARBA00022801"/>
    </source>
</evidence>
<dbReference type="InterPro" id="IPR000209">
    <property type="entry name" value="Peptidase_S8/S53_dom"/>
</dbReference>
<evidence type="ECO:0000313" key="10">
    <source>
        <dbReference type="Proteomes" id="UP001165063"/>
    </source>
</evidence>
<dbReference type="GO" id="GO:0006508">
    <property type="term" value="P:proteolysis"/>
    <property type="evidence" value="ECO:0007669"/>
    <property type="project" value="UniProtKB-KW"/>
</dbReference>
<evidence type="ECO:0000256" key="6">
    <source>
        <dbReference type="SAM" id="MobiDB-lite"/>
    </source>
</evidence>
<dbReference type="PANTHER" id="PTHR43806:SF13">
    <property type="entry name" value="SUBTILASE-TYPE PROTEINASE RRT12"/>
    <property type="match status" value="1"/>
</dbReference>
<name>A0A9W6Z632_AMBMO</name>
<dbReference type="InterPro" id="IPR022398">
    <property type="entry name" value="Peptidase_S8_His-AS"/>
</dbReference>
<dbReference type="InterPro" id="IPR015500">
    <property type="entry name" value="Peptidase_S8_subtilisin-rel"/>
</dbReference>
<dbReference type="SUPFAM" id="SSF54897">
    <property type="entry name" value="Protease propeptides/inhibitors"/>
    <property type="match status" value="1"/>
</dbReference>
<evidence type="ECO:0000259" key="7">
    <source>
        <dbReference type="Pfam" id="PF00082"/>
    </source>
</evidence>
<dbReference type="PANTHER" id="PTHR43806">
    <property type="entry name" value="PEPTIDASE S8"/>
    <property type="match status" value="1"/>
</dbReference>
<dbReference type="Gene3D" id="3.40.50.200">
    <property type="entry name" value="Peptidase S8/S53 domain"/>
    <property type="match status" value="1"/>
</dbReference>
<dbReference type="EMBL" id="BSXU01005220">
    <property type="protein sequence ID" value="GMG51595.1"/>
    <property type="molecule type" value="Genomic_DNA"/>
</dbReference>
<feature type="active site" description="Charge relay system" evidence="5">
    <location>
        <position position="237"/>
    </location>
</feature>
<feature type="active site" description="Charge relay system" evidence="5">
    <location>
        <position position="425"/>
    </location>
</feature>
<dbReference type="GO" id="GO:0004252">
    <property type="term" value="F:serine-type endopeptidase activity"/>
    <property type="evidence" value="ECO:0007669"/>
    <property type="project" value="UniProtKB-UniRule"/>
</dbReference>
<comment type="similarity">
    <text evidence="1 5">Belongs to the peptidase S8 family.</text>
</comment>
<keyword evidence="10" id="KW-1185">Reference proteome</keyword>
<dbReference type="Pfam" id="PF05922">
    <property type="entry name" value="Inhibitor_I9"/>
    <property type="match status" value="1"/>
</dbReference>
<evidence type="ECO:0000256" key="2">
    <source>
        <dbReference type="ARBA" id="ARBA00022670"/>
    </source>
</evidence>
<proteinExistence type="inferred from homology"/>
<dbReference type="AlphaFoldDB" id="A0A9W6Z632"/>
<keyword evidence="2 5" id="KW-0645">Protease</keyword>
<evidence type="ECO:0000313" key="9">
    <source>
        <dbReference type="EMBL" id="GMG51595.1"/>
    </source>
</evidence>
<dbReference type="InterPro" id="IPR023828">
    <property type="entry name" value="Peptidase_S8_Ser-AS"/>
</dbReference>
<dbReference type="SUPFAM" id="SSF52743">
    <property type="entry name" value="Subtilisin-like"/>
    <property type="match status" value="1"/>
</dbReference>
<dbReference type="InterPro" id="IPR010259">
    <property type="entry name" value="S8pro/Inhibitor_I9"/>
</dbReference>
<evidence type="ECO:0000256" key="4">
    <source>
        <dbReference type="ARBA" id="ARBA00022825"/>
    </source>
</evidence>
<dbReference type="PROSITE" id="PS51892">
    <property type="entry name" value="SUBTILASE"/>
    <property type="match status" value="1"/>
</dbReference>
<evidence type="ECO:0000256" key="1">
    <source>
        <dbReference type="ARBA" id="ARBA00011073"/>
    </source>
</evidence>
<dbReference type="InterPro" id="IPR034193">
    <property type="entry name" value="PCSK9_ProteinaseK-like"/>
</dbReference>
<dbReference type="PROSITE" id="PS00138">
    <property type="entry name" value="SUBTILASE_SER"/>
    <property type="match status" value="1"/>
</dbReference>
<evidence type="ECO:0000256" key="5">
    <source>
        <dbReference type="PROSITE-ProRule" id="PRU01240"/>
    </source>
</evidence>
<feature type="compositionally biased region" description="Acidic residues" evidence="6">
    <location>
        <begin position="499"/>
        <end position="508"/>
    </location>
</feature>
<accession>A0A9W6Z632</accession>
<dbReference type="FunFam" id="3.40.50.200:FF:000007">
    <property type="entry name" value="Subtilisin-like serine protease"/>
    <property type="match status" value="1"/>
</dbReference>
<feature type="domain" description="Inhibitor I9" evidence="8">
    <location>
        <begin position="139"/>
        <end position="187"/>
    </location>
</feature>
<dbReference type="PRINTS" id="PR00723">
    <property type="entry name" value="SUBTILISIN"/>
</dbReference>
<feature type="compositionally biased region" description="Basic and acidic residues" evidence="6">
    <location>
        <begin position="485"/>
        <end position="498"/>
    </location>
</feature>
<feature type="region of interest" description="Disordered" evidence="6">
    <location>
        <begin position="478"/>
        <end position="508"/>
    </location>
</feature>
<dbReference type="OrthoDB" id="206201at2759"/>
<protein>
    <submittedName>
        <fullName evidence="9">Unnamed protein product</fullName>
    </submittedName>
</protein>